<name>A0A7N2LL94_QUELO</name>
<dbReference type="EC" id="3.2.2.6" evidence="1"/>
<evidence type="ECO:0000256" key="7">
    <source>
        <dbReference type="ARBA" id="ARBA00047304"/>
    </source>
</evidence>
<dbReference type="InterPro" id="IPR002182">
    <property type="entry name" value="NB-ARC"/>
</dbReference>
<protein>
    <recommendedName>
        <fullName evidence="1">ADP-ribosyl cyclase/cyclic ADP-ribose hydrolase</fullName>
        <ecNumber evidence="1">3.2.2.6</ecNumber>
    </recommendedName>
</protein>
<reference evidence="10 11" key="1">
    <citation type="journal article" date="2016" name="G3 (Bethesda)">
        <title>First Draft Assembly and Annotation of the Genome of a California Endemic Oak Quercus lobata Nee (Fagaceae).</title>
        <authorList>
            <person name="Sork V.L."/>
            <person name="Fitz-Gibbon S.T."/>
            <person name="Puiu D."/>
            <person name="Crepeau M."/>
            <person name="Gugger P.F."/>
            <person name="Sherman R."/>
            <person name="Stevens K."/>
            <person name="Langley C.H."/>
            <person name="Pellegrini M."/>
            <person name="Salzberg S.L."/>
        </authorList>
    </citation>
    <scope>NUCLEOTIDE SEQUENCE [LARGE SCALE GENOMIC DNA]</scope>
    <source>
        <strain evidence="10 11">cv. SW786</strain>
    </source>
</reference>
<dbReference type="InterPro" id="IPR003591">
    <property type="entry name" value="Leu-rich_rpt_typical-subtyp"/>
</dbReference>
<dbReference type="Pfam" id="PF01582">
    <property type="entry name" value="TIR"/>
    <property type="match status" value="1"/>
</dbReference>
<dbReference type="PANTHER" id="PTHR11017">
    <property type="entry name" value="LEUCINE-RICH REPEAT-CONTAINING PROTEIN"/>
    <property type="match status" value="1"/>
</dbReference>
<keyword evidence="11" id="KW-1185">Reference proteome</keyword>
<feature type="region of interest" description="Disordered" evidence="8">
    <location>
        <begin position="1"/>
        <end position="20"/>
    </location>
</feature>
<dbReference type="OMA" id="FAREMEC"/>
<dbReference type="InterPro" id="IPR058546">
    <property type="entry name" value="RPS4B/Roq1-like_LRR"/>
</dbReference>
<evidence type="ECO:0000259" key="9">
    <source>
        <dbReference type="PROSITE" id="PS50104"/>
    </source>
</evidence>
<dbReference type="FunCoup" id="A0A7N2LL94">
    <property type="interactions" value="311"/>
</dbReference>
<keyword evidence="5" id="KW-0611">Plant defense</keyword>
<dbReference type="GO" id="GO:0007165">
    <property type="term" value="P:signal transduction"/>
    <property type="evidence" value="ECO:0007669"/>
    <property type="project" value="InterPro"/>
</dbReference>
<feature type="compositionally biased region" description="Low complexity" evidence="8">
    <location>
        <begin position="1"/>
        <end position="19"/>
    </location>
</feature>
<keyword evidence="4" id="KW-0378">Hydrolase</keyword>
<dbReference type="PROSITE" id="PS51450">
    <property type="entry name" value="LRR"/>
    <property type="match status" value="1"/>
</dbReference>
<dbReference type="InterPro" id="IPR044974">
    <property type="entry name" value="Disease_R_plants"/>
</dbReference>
<dbReference type="SUPFAM" id="SSF46785">
    <property type="entry name" value="Winged helix' DNA-binding domain"/>
    <property type="match status" value="1"/>
</dbReference>
<keyword evidence="6" id="KW-0520">NAD</keyword>
<dbReference type="PRINTS" id="PR00364">
    <property type="entry name" value="DISEASERSIST"/>
</dbReference>
<dbReference type="SMART" id="SM00255">
    <property type="entry name" value="TIR"/>
    <property type="match status" value="1"/>
</dbReference>
<dbReference type="EnsemblPlants" id="QL04p087870:mrna">
    <property type="protein sequence ID" value="QL04p087870:mrna"/>
    <property type="gene ID" value="QL04p087870"/>
</dbReference>
<dbReference type="SUPFAM" id="SSF52058">
    <property type="entry name" value="L domain-like"/>
    <property type="match status" value="1"/>
</dbReference>
<proteinExistence type="predicted"/>
<dbReference type="InterPro" id="IPR001611">
    <property type="entry name" value="Leu-rich_rpt"/>
</dbReference>
<evidence type="ECO:0000313" key="11">
    <source>
        <dbReference type="Proteomes" id="UP000594261"/>
    </source>
</evidence>
<dbReference type="InterPro" id="IPR003593">
    <property type="entry name" value="AAA+_ATPase"/>
</dbReference>
<evidence type="ECO:0000256" key="8">
    <source>
        <dbReference type="SAM" id="MobiDB-lite"/>
    </source>
</evidence>
<evidence type="ECO:0000256" key="2">
    <source>
        <dbReference type="ARBA" id="ARBA00022614"/>
    </source>
</evidence>
<dbReference type="Gramene" id="QL04p087870:mrna">
    <property type="protein sequence ID" value="QL04p087870:mrna"/>
    <property type="gene ID" value="QL04p087870"/>
</dbReference>
<accession>A0A7N2LL94</accession>
<reference evidence="10" key="2">
    <citation type="submission" date="2021-01" db="UniProtKB">
        <authorList>
            <consortium name="EnsemblPlants"/>
        </authorList>
    </citation>
    <scope>IDENTIFICATION</scope>
</reference>
<dbReference type="SUPFAM" id="SSF52200">
    <property type="entry name" value="Toll/Interleukin receptor TIR domain"/>
    <property type="match status" value="1"/>
</dbReference>
<dbReference type="Pfam" id="PF23286">
    <property type="entry name" value="LRR_13"/>
    <property type="match status" value="1"/>
</dbReference>
<dbReference type="Gene3D" id="3.40.50.10140">
    <property type="entry name" value="Toll/interleukin-1 receptor homology (TIR) domain"/>
    <property type="match status" value="1"/>
</dbReference>
<dbReference type="Gene3D" id="1.10.8.430">
    <property type="entry name" value="Helical domain of apoptotic protease-activating factors"/>
    <property type="match status" value="1"/>
</dbReference>
<dbReference type="InParanoid" id="A0A7N2LL94"/>
<dbReference type="SMART" id="SM00382">
    <property type="entry name" value="AAA"/>
    <property type="match status" value="1"/>
</dbReference>
<dbReference type="InterPro" id="IPR042197">
    <property type="entry name" value="Apaf_helical"/>
</dbReference>
<dbReference type="AlphaFoldDB" id="A0A7N2LL94"/>
<dbReference type="Pfam" id="PF00560">
    <property type="entry name" value="LRR_1"/>
    <property type="match status" value="2"/>
</dbReference>
<dbReference type="InterPro" id="IPR000157">
    <property type="entry name" value="TIR_dom"/>
</dbReference>
<dbReference type="InterPro" id="IPR036390">
    <property type="entry name" value="WH_DNA-bd_sf"/>
</dbReference>
<dbReference type="FunFam" id="3.40.50.10140:FF:000007">
    <property type="entry name" value="Disease resistance protein (TIR-NBS-LRR class)"/>
    <property type="match status" value="1"/>
</dbReference>
<dbReference type="GO" id="GO:0043531">
    <property type="term" value="F:ADP binding"/>
    <property type="evidence" value="ECO:0007669"/>
    <property type="project" value="InterPro"/>
</dbReference>
<keyword evidence="2" id="KW-0433">Leucine-rich repeat</keyword>
<dbReference type="PROSITE" id="PS50104">
    <property type="entry name" value="TIR"/>
    <property type="match status" value="1"/>
</dbReference>
<dbReference type="EMBL" id="LRBV02000004">
    <property type="status" value="NOT_ANNOTATED_CDS"/>
    <property type="molecule type" value="Genomic_DNA"/>
</dbReference>
<dbReference type="InterPro" id="IPR045344">
    <property type="entry name" value="C-JID"/>
</dbReference>
<dbReference type="Pfam" id="PF00931">
    <property type="entry name" value="NB-ARC"/>
    <property type="match status" value="1"/>
</dbReference>
<dbReference type="InterPro" id="IPR058192">
    <property type="entry name" value="WHD_ROQ1-like"/>
</dbReference>
<dbReference type="PANTHER" id="PTHR11017:SF527">
    <property type="entry name" value="TMV RESISTANCE PROTEIN N-LIKE"/>
    <property type="match status" value="1"/>
</dbReference>
<sequence>MAAISTQTASSSSSVSSSTPKWKCDVFLSFRGEDTRNRFTDHLYVALKQKGIFTFRDEEKLETGKSISSELLKAIEESRSAIVILSRNYASSTWCLDELVKIIRCMKEMKMMVLPIFYDVDPSTIRKQMGTFAQAFDKHEERFKDHIEKVQAWRTALIEVANLKGWHVQDRPESQIIQKIVGELWHKLGYSFLENTKNLVGIISRREKLESCLDLGSNDVRIIGIWGMGGIGKTTLARVVFRMFSNKFEGGCFLANVRGVFEKDGLVQLQQQLILQILNENISVQDVNDGVFVIKNRLRHKRILLVLDDVDQLDQLNKLAENHTWFGLGSRVIITTRDKHLLQIIGVNEIYEAKGLTEDESLHLLSLKAFKKGHPPEDYLKLSKHFVNYACGLPLAIEILGSFLFGRSIHQWKSTLNRLKQFPEKDILQVLRISFEGLHETEKEIFLNIACFFNHEEKKDVVEILNYLDLFPDVGLEVLFDKSLVKFRGHTLWMHDLLQEMGKNMVYEECPKEPGKRGKLWQFKDIDNVLTENTGTKAVQGIVLKLHKQKEELHKQKVAYWNPESFSKVHDLKLLRIDNVHLLHEPKYLPNALRFLTGVNTLQNIFHQVSNKSLKFIKLKKSLKLIETLDFNEIPNLEKLDLEGCINLRSLHPSIGVHQKLTFLNLEGCKNLRILPSKFEIESLKILILSGCANLKRIPEFGENMKNVSKLYLDGTAITKLPTSIENLTGLVSLNVKDCKNLMSLPSTFFNMKWLEDLNLSGCSKVQENLVIEKRVEEVDVSGTATGLMAYSNTLFQTLKTLAIGGFKLRSSNHMGLLTTSLWGLCSLTCLNLSYCNLNAIPNDICCLFSLKYLYLSGNNFSCLPENIAQLSRLYRLEVNNCTSLLSLPKLPLNISYILGKGCTSLETLPDLLPPNSPFQRYLYLTNCSKLAENQGFIDNGLLFFAAIISSLRCPRSDTHYYRYNGVIPGSEIQKWFTHQSIGDEVSIQEPNSLLCNEWIGIAVCALFCSHPHHQILKESLLSCWLIVNGKQMNRAPLTTDFVPLSDHTWLPQFYEEEEMKKSLCECDANGFSEIGIKIKNTREFSKVSLMVKKCGLRMVYKKDIEDLNFDNSTVAAMAGYKAKQTRDDYDGVGSSNYEPHPKKD</sequence>
<dbReference type="SMART" id="SM00369">
    <property type="entry name" value="LRR_TYP"/>
    <property type="match status" value="4"/>
</dbReference>
<evidence type="ECO:0000256" key="1">
    <source>
        <dbReference type="ARBA" id="ARBA00011982"/>
    </source>
</evidence>
<dbReference type="InterPro" id="IPR027417">
    <property type="entry name" value="P-loop_NTPase"/>
</dbReference>
<dbReference type="GO" id="GO:0061809">
    <property type="term" value="F:NAD+ nucleosidase activity, cyclic ADP-ribose generating"/>
    <property type="evidence" value="ECO:0007669"/>
    <property type="project" value="UniProtKB-EC"/>
</dbReference>
<evidence type="ECO:0000256" key="5">
    <source>
        <dbReference type="ARBA" id="ARBA00022821"/>
    </source>
</evidence>
<organism evidence="10 11">
    <name type="scientific">Quercus lobata</name>
    <name type="common">Valley oak</name>
    <dbReference type="NCBI Taxonomy" id="97700"/>
    <lineage>
        <taxon>Eukaryota</taxon>
        <taxon>Viridiplantae</taxon>
        <taxon>Streptophyta</taxon>
        <taxon>Embryophyta</taxon>
        <taxon>Tracheophyta</taxon>
        <taxon>Spermatophyta</taxon>
        <taxon>Magnoliopsida</taxon>
        <taxon>eudicotyledons</taxon>
        <taxon>Gunneridae</taxon>
        <taxon>Pentapetalae</taxon>
        <taxon>rosids</taxon>
        <taxon>fabids</taxon>
        <taxon>Fagales</taxon>
        <taxon>Fagaceae</taxon>
        <taxon>Quercus</taxon>
    </lineage>
</organism>
<dbReference type="GO" id="GO:0006952">
    <property type="term" value="P:defense response"/>
    <property type="evidence" value="ECO:0007669"/>
    <property type="project" value="UniProtKB-KW"/>
</dbReference>
<dbReference type="InterPro" id="IPR032675">
    <property type="entry name" value="LRR_dom_sf"/>
</dbReference>
<evidence type="ECO:0000256" key="6">
    <source>
        <dbReference type="ARBA" id="ARBA00023027"/>
    </source>
</evidence>
<keyword evidence="3" id="KW-0677">Repeat</keyword>
<dbReference type="Proteomes" id="UP000594261">
    <property type="component" value="Chromosome 4"/>
</dbReference>
<dbReference type="InterPro" id="IPR035897">
    <property type="entry name" value="Toll_tir_struct_dom_sf"/>
</dbReference>
<dbReference type="Pfam" id="PF23282">
    <property type="entry name" value="WHD_ROQ1"/>
    <property type="match status" value="1"/>
</dbReference>
<feature type="domain" description="TIR" evidence="9">
    <location>
        <begin position="22"/>
        <end position="188"/>
    </location>
</feature>
<dbReference type="Gene3D" id="3.40.50.300">
    <property type="entry name" value="P-loop containing nucleotide triphosphate hydrolases"/>
    <property type="match status" value="1"/>
</dbReference>
<dbReference type="SUPFAM" id="SSF52540">
    <property type="entry name" value="P-loop containing nucleoside triphosphate hydrolases"/>
    <property type="match status" value="1"/>
</dbReference>
<comment type="catalytic activity">
    <reaction evidence="7">
        <text>NAD(+) + H2O = ADP-D-ribose + nicotinamide + H(+)</text>
        <dbReference type="Rhea" id="RHEA:16301"/>
        <dbReference type="ChEBI" id="CHEBI:15377"/>
        <dbReference type="ChEBI" id="CHEBI:15378"/>
        <dbReference type="ChEBI" id="CHEBI:17154"/>
        <dbReference type="ChEBI" id="CHEBI:57540"/>
        <dbReference type="ChEBI" id="CHEBI:57967"/>
        <dbReference type="EC" id="3.2.2.6"/>
    </reaction>
    <physiologicalReaction direction="left-to-right" evidence="7">
        <dbReference type="Rhea" id="RHEA:16302"/>
    </physiologicalReaction>
</comment>
<dbReference type="Pfam" id="PF20160">
    <property type="entry name" value="C-JID"/>
    <property type="match status" value="1"/>
</dbReference>
<evidence type="ECO:0000256" key="4">
    <source>
        <dbReference type="ARBA" id="ARBA00022801"/>
    </source>
</evidence>
<evidence type="ECO:0000256" key="3">
    <source>
        <dbReference type="ARBA" id="ARBA00022737"/>
    </source>
</evidence>
<evidence type="ECO:0000313" key="10">
    <source>
        <dbReference type="EnsemblPlants" id="QL04p087870:mrna"/>
    </source>
</evidence>
<feature type="region of interest" description="Disordered" evidence="8">
    <location>
        <begin position="1126"/>
        <end position="1145"/>
    </location>
</feature>
<dbReference type="Gene3D" id="3.80.10.10">
    <property type="entry name" value="Ribonuclease Inhibitor"/>
    <property type="match status" value="2"/>
</dbReference>